<keyword evidence="2" id="KW-1185">Reference proteome</keyword>
<dbReference type="AlphaFoldDB" id="A0A8R7QYJ0"/>
<dbReference type="Proteomes" id="UP000015106">
    <property type="component" value="Chromosome 6"/>
</dbReference>
<evidence type="ECO:0000313" key="2">
    <source>
        <dbReference type="Proteomes" id="UP000015106"/>
    </source>
</evidence>
<accession>A0A8R7QYJ0</accession>
<proteinExistence type="predicted"/>
<evidence type="ECO:0000313" key="1">
    <source>
        <dbReference type="EnsemblPlants" id="TuG1812G0600004393.01.T01.cds322899"/>
    </source>
</evidence>
<reference evidence="1" key="2">
    <citation type="submission" date="2018-03" db="EMBL/GenBank/DDBJ databases">
        <title>The Triticum urartu genome reveals the dynamic nature of wheat genome evolution.</title>
        <authorList>
            <person name="Ling H."/>
            <person name="Ma B."/>
            <person name="Shi X."/>
            <person name="Liu H."/>
            <person name="Dong L."/>
            <person name="Sun H."/>
            <person name="Cao Y."/>
            <person name="Gao Q."/>
            <person name="Zheng S."/>
            <person name="Li Y."/>
            <person name="Yu Y."/>
            <person name="Du H."/>
            <person name="Qi M."/>
            <person name="Li Y."/>
            <person name="Yu H."/>
            <person name="Cui Y."/>
            <person name="Wang N."/>
            <person name="Chen C."/>
            <person name="Wu H."/>
            <person name="Zhao Y."/>
            <person name="Zhang J."/>
            <person name="Li Y."/>
            <person name="Zhou W."/>
            <person name="Zhang B."/>
            <person name="Hu W."/>
            <person name="Eijk M."/>
            <person name="Tang J."/>
            <person name="Witsenboer H."/>
            <person name="Zhao S."/>
            <person name="Li Z."/>
            <person name="Zhang A."/>
            <person name="Wang D."/>
            <person name="Liang C."/>
        </authorList>
    </citation>
    <scope>NUCLEOTIDE SEQUENCE [LARGE SCALE GENOMIC DNA]</scope>
    <source>
        <strain evidence="1">cv. G1812</strain>
    </source>
</reference>
<sequence length="71" mass="7819">MHSSFRDGAASRINIVQAKSHPSGRLSRITCCSLLSTGLSSSGLSGRTQIWERTNNLQTECRLHINHIVNL</sequence>
<organism evidence="1 2">
    <name type="scientific">Triticum urartu</name>
    <name type="common">Red wild einkorn</name>
    <name type="synonym">Crithodium urartu</name>
    <dbReference type="NCBI Taxonomy" id="4572"/>
    <lineage>
        <taxon>Eukaryota</taxon>
        <taxon>Viridiplantae</taxon>
        <taxon>Streptophyta</taxon>
        <taxon>Embryophyta</taxon>
        <taxon>Tracheophyta</taxon>
        <taxon>Spermatophyta</taxon>
        <taxon>Magnoliopsida</taxon>
        <taxon>Liliopsida</taxon>
        <taxon>Poales</taxon>
        <taxon>Poaceae</taxon>
        <taxon>BOP clade</taxon>
        <taxon>Pooideae</taxon>
        <taxon>Triticodae</taxon>
        <taxon>Triticeae</taxon>
        <taxon>Triticinae</taxon>
        <taxon>Triticum</taxon>
    </lineage>
</organism>
<reference evidence="2" key="1">
    <citation type="journal article" date="2013" name="Nature">
        <title>Draft genome of the wheat A-genome progenitor Triticum urartu.</title>
        <authorList>
            <person name="Ling H.Q."/>
            <person name="Zhao S."/>
            <person name="Liu D."/>
            <person name="Wang J."/>
            <person name="Sun H."/>
            <person name="Zhang C."/>
            <person name="Fan H."/>
            <person name="Li D."/>
            <person name="Dong L."/>
            <person name="Tao Y."/>
            <person name="Gao C."/>
            <person name="Wu H."/>
            <person name="Li Y."/>
            <person name="Cui Y."/>
            <person name="Guo X."/>
            <person name="Zheng S."/>
            <person name="Wang B."/>
            <person name="Yu K."/>
            <person name="Liang Q."/>
            <person name="Yang W."/>
            <person name="Lou X."/>
            <person name="Chen J."/>
            <person name="Feng M."/>
            <person name="Jian J."/>
            <person name="Zhang X."/>
            <person name="Luo G."/>
            <person name="Jiang Y."/>
            <person name="Liu J."/>
            <person name="Wang Z."/>
            <person name="Sha Y."/>
            <person name="Zhang B."/>
            <person name="Wu H."/>
            <person name="Tang D."/>
            <person name="Shen Q."/>
            <person name="Xue P."/>
            <person name="Zou S."/>
            <person name="Wang X."/>
            <person name="Liu X."/>
            <person name="Wang F."/>
            <person name="Yang Y."/>
            <person name="An X."/>
            <person name="Dong Z."/>
            <person name="Zhang K."/>
            <person name="Zhang X."/>
            <person name="Luo M.C."/>
            <person name="Dvorak J."/>
            <person name="Tong Y."/>
            <person name="Wang J."/>
            <person name="Yang H."/>
            <person name="Li Z."/>
            <person name="Wang D."/>
            <person name="Zhang A."/>
            <person name="Wang J."/>
        </authorList>
    </citation>
    <scope>NUCLEOTIDE SEQUENCE</scope>
    <source>
        <strain evidence="2">cv. G1812</strain>
    </source>
</reference>
<dbReference type="EnsemblPlants" id="TuG1812G0600004393.01.T01">
    <property type="protein sequence ID" value="TuG1812G0600004393.01.T01.cds322899"/>
    <property type="gene ID" value="TuG1812G0600004393.01"/>
</dbReference>
<dbReference type="Gramene" id="TuG1812G0600004393.01.T01">
    <property type="protein sequence ID" value="TuG1812G0600004393.01.T01.cds322899"/>
    <property type="gene ID" value="TuG1812G0600004393.01"/>
</dbReference>
<reference evidence="1" key="3">
    <citation type="submission" date="2022-06" db="UniProtKB">
        <authorList>
            <consortium name="EnsemblPlants"/>
        </authorList>
    </citation>
    <scope>IDENTIFICATION</scope>
</reference>
<name>A0A8R7QYJ0_TRIUA</name>
<protein>
    <submittedName>
        <fullName evidence="1">Uncharacterized protein</fullName>
    </submittedName>
</protein>